<comment type="caution">
    <text evidence="1">The sequence shown here is derived from an EMBL/GenBank/DDBJ whole genome shotgun (WGS) entry which is preliminary data.</text>
</comment>
<organism evidence="1 2">
    <name type="scientific">Scortum barcoo</name>
    <name type="common">barcoo grunter</name>
    <dbReference type="NCBI Taxonomy" id="214431"/>
    <lineage>
        <taxon>Eukaryota</taxon>
        <taxon>Metazoa</taxon>
        <taxon>Chordata</taxon>
        <taxon>Craniata</taxon>
        <taxon>Vertebrata</taxon>
        <taxon>Euteleostomi</taxon>
        <taxon>Actinopterygii</taxon>
        <taxon>Neopterygii</taxon>
        <taxon>Teleostei</taxon>
        <taxon>Neoteleostei</taxon>
        <taxon>Acanthomorphata</taxon>
        <taxon>Eupercaria</taxon>
        <taxon>Centrarchiformes</taxon>
        <taxon>Terapontoidei</taxon>
        <taxon>Terapontidae</taxon>
        <taxon>Scortum</taxon>
    </lineage>
</organism>
<proteinExistence type="predicted"/>
<gene>
    <name evidence="1" type="ORF">L3Q82_012462</name>
</gene>
<protein>
    <submittedName>
        <fullName evidence="1">Uncharacterized protein</fullName>
    </submittedName>
</protein>
<sequence>MSTQCQEYNNCTVAYCPSDSPFAPKDADRADVINQLVDYNSNCFNDFLKNNLLLLPSRVKRYEKNYDNKNNIDRYDLVLLPMTDVSAFFSVSEMQGEKNNGFDVLYHNMKHGQISSKELTDFIRERSTIEEAYARSMTKLAKSAGNFSQLGTFAPVWDVFKSSTEKLASCHMELVRKLQELIKEVQKYVDEQAKAHKKTKEEVASTLEAVQNIQTTSQALQKSKEIYNAKTVEQERLRKEGATQRDVDKAGVKAKKATETYKSYVEKYASAKSEFEQKMAETAQVHNEFMRNIENTSVESLIQKLADSKGTGKERPGPIEFEECNAAIATEGAKPRKRKPFGIPGRRKDKDTDSTESTEVEAANTANGAPPGYYGAIDIQNANVPQVDAEGFCIRPEVNENDILFICQSSSDSEDEDEPRKFHVEIKPVQPNNGTHQNRATIDELKASIGNIILSPSTSFLLLSSGRLANNDLLSLDPFSPTLPTTSSFSASSSTADTAPQRECSPPLAECQQSKDVSSFSSSTSSPWDSPENPFQALKPVPARAQSAPITLPTEPVDPIKSSAAASPPKSVDAFSSVSWSQSQWIAFSDNFAPPRRQGSGSSVKELQRVQSGSGRSSRFLSDDSADAYKVASSREDSKPCFSDVFSGITDKAMAAAPSSKIFNDTCLSNSLPVPVPNRPTTPLTAGALVPPPRPSSRPKLPTGKLTGINEIVRPFSPPKTSNASPPPTAPLARAESSSSLSSNASLSAGNTPTVGTSRGPSPVTLASQDALPIAVAFTESVNAYFKGADPTKCIVKITGDMTLSFPMGIIKVFTTNPSPAVLTFKLKNTSRLEQILPNQQLLYNDPSQSDSNSKDFWFNMQALTSYLRKAADQNPSASYYNVDILKYQVLSDGIHSTPLNLAVYWKCTPSTSDLRVDYRYNPESMAMPGPLTNVQILVPVDGGVTNMQSLPSSVWNSEQNKCLWKLSDISEKSENEGAGSLRAKFELSNGPSNPSTLAVQFMSEGSTLSGVDMELQGTGYRLSLNKKRFATGMYNEGRICLKQTFFIDLSHVMVLKLVNVLHCSVKFLTNWLAAKVMKRDRFRSIFWNIHLSDPEEDVENDKKKGTPGHDKLFRVRPLYDDILSACQAYYHPRRELAVDERMVATKAKTGMTQYMKDKPTKWGMKFFVLAESGSGYTIKFSIYTVRRRVKSGGERWAVRDIPCPTPVMAYNRYMGGVDLSDQLIQYYSTHRKTARWYRTILLHFLDIATTNAFIMHCEMSSANQVQPMAHKDFMVELVCELCGMDQAGIPQSRRTDHVPVPIDTATDEEEEILGSLVYDVILSEAKKPVTDTHSARNPTAACPRQPDSLLDREKTGVALLVSGMLLVLVGATFTTMGWQHYLHNPSFQWIRLLGPILISVGGTFMLTSVFKFGIILCRPCRQWDEEVIVIPVVEQTSTGHYFTLNGINVPMIVHRATARGCAPPTCDFECRPCGSVNGAHPPPDAVHCVDNATFMSEGEDSSAHSTETDHRHSSFSTILQNLKEFACLLRSEALEKDSKWTFEFPCPDGGLMRRTCNNLLQSSRVSGPSESGLGPGTQWLSSQCAQMNFSVPPSGVSWNFLRIAAVNIKSAQYGVQGDLPVALCSLALCPSSGVHYH</sequence>
<evidence type="ECO:0000313" key="1">
    <source>
        <dbReference type="EMBL" id="KAI3362133.1"/>
    </source>
</evidence>
<keyword evidence="2" id="KW-1185">Reference proteome</keyword>
<dbReference type="EMBL" id="CM041545">
    <property type="protein sequence ID" value="KAI3362133.1"/>
    <property type="molecule type" value="Genomic_DNA"/>
</dbReference>
<evidence type="ECO:0000313" key="2">
    <source>
        <dbReference type="Proteomes" id="UP000831701"/>
    </source>
</evidence>
<accession>A0ACB8W2Y2</accession>
<dbReference type="Proteomes" id="UP000831701">
    <property type="component" value="Chromosome 15"/>
</dbReference>
<name>A0ACB8W2Y2_9TELE</name>
<reference evidence="1" key="1">
    <citation type="submission" date="2022-04" db="EMBL/GenBank/DDBJ databases">
        <title>Jade perch genome.</title>
        <authorList>
            <person name="Chao B."/>
        </authorList>
    </citation>
    <scope>NUCLEOTIDE SEQUENCE</scope>
    <source>
        <strain evidence="1">CB-2022</strain>
    </source>
</reference>